<dbReference type="InterPro" id="IPR003594">
    <property type="entry name" value="HATPase_dom"/>
</dbReference>
<keyword evidence="10" id="KW-1185">Reference proteome</keyword>
<evidence type="ECO:0000256" key="2">
    <source>
        <dbReference type="ARBA" id="ARBA00022475"/>
    </source>
</evidence>
<dbReference type="PANTHER" id="PTHR34220:SF7">
    <property type="entry name" value="SENSOR HISTIDINE KINASE YPDA"/>
    <property type="match status" value="1"/>
</dbReference>
<keyword evidence="6 7" id="KW-0472">Membrane</keyword>
<proteinExistence type="predicted"/>
<keyword evidence="3" id="KW-0597">Phosphoprotein</keyword>
<dbReference type="InterPro" id="IPR010559">
    <property type="entry name" value="Sig_transdc_His_kin_internal"/>
</dbReference>
<dbReference type="RefSeq" id="WP_185670953.1">
    <property type="nucleotide sequence ID" value="NZ_JACJVP010000032.1"/>
</dbReference>
<dbReference type="PANTHER" id="PTHR34220">
    <property type="entry name" value="SENSOR HISTIDINE KINASE YPDA"/>
    <property type="match status" value="1"/>
</dbReference>
<dbReference type="InterPro" id="IPR050640">
    <property type="entry name" value="Bact_2-comp_sensor_kinase"/>
</dbReference>
<dbReference type="InterPro" id="IPR036890">
    <property type="entry name" value="HATPase_C_sf"/>
</dbReference>
<sequence length="592" mass="66936">MFKRWRSQRLMNKAILFASAFILVPMLLIFWFGSGQATLAIKQQVGKALFELNKQNHATMDRVLDSIDQTTVAIMGSEIVQQWRADDGLDERERVRLYVKTEKLLADYTMKEVKYSLFVFTDRPADYDFAPSTDISESGVFFVQAGKLPPWLNRAIEADGGGAVQIINRFGYRLEERSTVAFARAILDYGGTGKAFSILVATQIDNVLKAEMNSVALPDGAQVFLTDGQGKVLAGSAPTNASFAYPNDGKRLLPNVETAHDRMYIDHVSSTYANRLVYEIPLRSLIGSHNDVQEIIQITAVCYFLVILAVLFYFGKSLLQPMARLASLTRSYEPGRQPAEYAEVRRKDEIGFVFRSFYLMTDRLNQLIKEKYVMEIKQKESELMLMHSQITPHLLYNTLDSIYWYGIRGGVPEVAEMVRDLSTLLRIGLSRGKEIITIREELNHVEAYLHLQEKRYQHSFRSHLEVDEAWMAYLLPKVIVQPLVENAILHGVGKMDGEGEVWIRVERCGDDLAIVVEDNGFRPVDFAKIEALLSGTANPDQGFGIRNVHRRVQLRFGPRFGLSYAPRESGGARAVIRLPAIRDLQALAAHAE</sequence>
<dbReference type="InterPro" id="IPR003660">
    <property type="entry name" value="HAMP_dom"/>
</dbReference>
<organism evidence="9 10">
    <name type="scientific">Cohnella nanjingensis</name>
    <dbReference type="NCBI Taxonomy" id="1387779"/>
    <lineage>
        <taxon>Bacteria</taxon>
        <taxon>Bacillati</taxon>
        <taxon>Bacillota</taxon>
        <taxon>Bacilli</taxon>
        <taxon>Bacillales</taxon>
        <taxon>Paenibacillaceae</taxon>
        <taxon>Cohnella</taxon>
    </lineage>
</organism>
<keyword evidence="7" id="KW-1133">Transmembrane helix</keyword>
<accession>A0A7X0VH52</accession>
<dbReference type="Gene3D" id="3.30.565.10">
    <property type="entry name" value="Histidine kinase-like ATPase, C-terminal domain"/>
    <property type="match status" value="1"/>
</dbReference>
<comment type="subcellular location">
    <subcellularLocation>
        <location evidence="1">Cell membrane</location>
        <topology evidence="1">Multi-pass membrane protein</topology>
    </subcellularLocation>
</comment>
<evidence type="ECO:0000313" key="9">
    <source>
        <dbReference type="EMBL" id="MBB6673118.1"/>
    </source>
</evidence>
<dbReference type="Gene3D" id="6.10.340.10">
    <property type="match status" value="1"/>
</dbReference>
<evidence type="ECO:0000256" key="3">
    <source>
        <dbReference type="ARBA" id="ARBA00022553"/>
    </source>
</evidence>
<evidence type="ECO:0000256" key="5">
    <source>
        <dbReference type="ARBA" id="ARBA00022777"/>
    </source>
</evidence>
<dbReference type="SMART" id="SM00304">
    <property type="entry name" value="HAMP"/>
    <property type="match status" value="1"/>
</dbReference>
<comment type="caution">
    <text evidence="9">The sequence shown here is derived from an EMBL/GenBank/DDBJ whole genome shotgun (WGS) entry which is preliminary data.</text>
</comment>
<dbReference type="Pfam" id="PF02518">
    <property type="entry name" value="HATPase_c"/>
    <property type="match status" value="1"/>
</dbReference>
<dbReference type="SUPFAM" id="SSF55874">
    <property type="entry name" value="ATPase domain of HSP90 chaperone/DNA topoisomerase II/histidine kinase"/>
    <property type="match status" value="1"/>
</dbReference>
<dbReference type="AlphaFoldDB" id="A0A7X0VH52"/>
<dbReference type="GO" id="GO:0000155">
    <property type="term" value="F:phosphorelay sensor kinase activity"/>
    <property type="evidence" value="ECO:0007669"/>
    <property type="project" value="InterPro"/>
</dbReference>
<keyword evidence="5 9" id="KW-0418">Kinase</keyword>
<keyword evidence="2" id="KW-1003">Cell membrane</keyword>
<dbReference type="GO" id="GO:0005886">
    <property type="term" value="C:plasma membrane"/>
    <property type="evidence" value="ECO:0007669"/>
    <property type="project" value="UniProtKB-SubCell"/>
</dbReference>
<feature type="transmembrane region" description="Helical" evidence="7">
    <location>
        <begin position="295"/>
        <end position="314"/>
    </location>
</feature>
<evidence type="ECO:0000256" key="1">
    <source>
        <dbReference type="ARBA" id="ARBA00004651"/>
    </source>
</evidence>
<feature type="domain" description="HAMP" evidence="8">
    <location>
        <begin position="316"/>
        <end position="369"/>
    </location>
</feature>
<gene>
    <name evidence="9" type="ORF">H7C19_20760</name>
</gene>
<dbReference type="SUPFAM" id="SSF158472">
    <property type="entry name" value="HAMP domain-like"/>
    <property type="match status" value="1"/>
</dbReference>
<name>A0A7X0VH52_9BACL</name>
<evidence type="ECO:0000256" key="7">
    <source>
        <dbReference type="SAM" id="Phobius"/>
    </source>
</evidence>
<keyword evidence="7" id="KW-0812">Transmembrane</keyword>
<evidence type="ECO:0000313" key="10">
    <source>
        <dbReference type="Proteomes" id="UP000547209"/>
    </source>
</evidence>
<evidence type="ECO:0000259" key="8">
    <source>
        <dbReference type="PROSITE" id="PS50885"/>
    </source>
</evidence>
<dbReference type="Pfam" id="PF06580">
    <property type="entry name" value="His_kinase"/>
    <property type="match status" value="1"/>
</dbReference>
<evidence type="ECO:0000256" key="4">
    <source>
        <dbReference type="ARBA" id="ARBA00022679"/>
    </source>
</evidence>
<evidence type="ECO:0000256" key="6">
    <source>
        <dbReference type="ARBA" id="ARBA00023136"/>
    </source>
</evidence>
<dbReference type="Proteomes" id="UP000547209">
    <property type="component" value="Unassembled WGS sequence"/>
</dbReference>
<keyword evidence="4" id="KW-0808">Transferase</keyword>
<reference evidence="9 10" key="1">
    <citation type="submission" date="2020-08" db="EMBL/GenBank/DDBJ databases">
        <title>Cohnella phylogeny.</title>
        <authorList>
            <person name="Dunlap C."/>
        </authorList>
    </citation>
    <scope>NUCLEOTIDE SEQUENCE [LARGE SCALE GENOMIC DNA]</scope>
    <source>
        <strain evidence="9 10">DSM 28246</strain>
    </source>
</reference>
<dbReference type="EMBL" id="JACJVP010000032">
    <property type="protein sequence ID" value="MBB6673118.1"/>
    <property type="molecule type" value="Genomic_DNA"/>
</dbReference>
<protein>
    <submittedName>
        <fullName evidence="9">Histidine kinase</fullName>
    </submittedName>
</protein>
<dbReference type="PROSITE" id="PS50885">
    <property type="entry name" value="HAMP"/>
    <property type="match status" value="1"/>
</dbReference>